<dbReference type="AlphaFoldDB" id="A0A8K0V5E7"/>
<dbReference type="Proteomes" id="UP000659047">
    <property type="component" value="Unassembled WGS sequence"/>
</dbReference>
<feature type="domain" description="Sodium/calcium exchanger membrane region" evidence="6">
    <location>
        <begin position="4"/>
        <end position="144"/>
    </location>
</feature>
<evidence type="ECO:0000313" key="8">
    <source>
        <dbReference type="Proteomes" id="UP000659047"/>
    </source>
</evidence>
<evidence type="ECO:0000256" key="1">
    <source>
        <dbReference type="ARBA" id="ARBA00004141"/>
    </source>
</evidence>
<dbReference type="Gene3D" id="1.20.1420.30">
    <property type="entry name" value="NCX, central ion-binding region"/>
    <property type="match status" value="2"/>
</dbReference>
<dbReference type="GO" id="GO:0005262">
    <property type="term" value="F:calcium channel activity"/>
    <property type="evidence" value="ECO:0007669"/>
    <property type="project" value="TreeGrafter"/>
</dbReference>
<dbReference type="InterPro" id="IPR004481">
    <property type="entry name" value="K/Na/Ca-exchanger"/>
</dbReference>
<feature type="transmembrane region" description="Helical" evidence="5">
    <location>
        <begin position="169"/>
        <end position="189"/>
    </location>
</feature>
<dbReference type="Pfam" id="PF01699">
    <property type="entry name" value="Na_Ca_ex"/>
    <property type="match status" value="2"/>
</dbReference>
<dbReference type="PANTHER" id="PTHR10846">
    <property type="entry name" value="SODIUM/POTASSIUM/CALCIUM EXCHANGER"/>
    <property type="match status" value="1"/>
</dbReference>
<evidence type="ECO:0000313" key="7">
    <source>
        <dbReference type="EMBL" id="MBK4715334.1"/>
    </source>
</evidence>
<comment type="caution">
    <text evidence="7">The sequence shown here is derived from an EMBL/GenBank/DDBJ whole genome shotgun (WGS) entry which is preliminary data.</text>
</comment>
<keyword evidence="4 5" id="KW-0472">Membrane</keyword>
<organism evidence="7 8">
    <name type="scientific">Tenebrionibacter intestinalis</name>
    <dbReference type="NCBI Taxonomy" id="2799638"/>
    <lineage>
        <taxon>Bacteria</taxon>
        <taxon>Pseudomonadati</taxon>
        <taxon>Pseudomonadota</taxon>
        <taxon>Gammaproteobacteria</taxon>
        <taxon>Enterobacterales</taxon>
        <taxon>Enterobacteriaceae</taxon>
        <taxon>Tenebrionibacter/Tenebrionicola group</taxon>
        <taxon>Tenebrionibacter</taxon>
    </lineage>
</organism>
<reference evidence="7" key="1">
    <citation type="submission" date="2021-01" db="EMBL/GenBank/DDBJ databases">
        <title>Intestinitalea alba gen. nov., sp. nov., a novel genus of the family Enterobacteriaceae, isolated from the gut of the plastic-eating mealworm Tenebrio molitor L.</title>
        <authorList>
            <person name="Yang Y."/>
        </authorList>
    </citation>
    <scope>NUCLEOTIDE SEQUENCE</scope>
    <source>
        <strain evidence="7">BIT-L3</strain>
    </source>
</reference>
<evidence type="ECO:0000256" key="2">
    <source>
        <dbReference type="ARBA" id="ARBA00022692"/>
    </source>
</evidence>
<feature type="transmembrane region" description="Helical" evidence="5">
    <location>
        <begin position="299"/>
        <end position="319"/>
    </location>
</feature>
<comment type="subcellular location">
    <subcellularLocation>
        <location evidence="1">Membrane</location>
        <topology evidence="1">Multi-pass membrane protein</topology>
    </subcellularLocation>
</comment>
<feature type="transmembrane region" description="Helical" evidence="5">
    <location>
        <begin position="105"/>
        <end position="123"/>
    </location>
</feature>
<gene>
    <name evidence="7" type="ORF">JJB97_08325</name>
</gene>
<evidence type="ECO:0000256" key="3">
    <source>
        <dbReference type="ARBA" id="ARBA00022989"/>
    </source>
</evidence>
<dbReference type="NCBIfam" id="NF008005">
    <property type="entry name" value="PRK10734.1"/>
    <property type="match status" value="1"/>
</dbReference>
<evidence type="ECO:0000259" key="6">
    <source>
        <dbReference type="Pfam" id="PF01699"/>
    </source>
</evidence>
<dbReference type="InterPro" id="IPR044880">
    <property type="entry name" value="NCX_ion-bd_dom_sf"/>
</dbReference>
<dbReference type="PANTHER" id="PTHR10846:SF8">
    <property type="entry name" value="INNER MEMBRANE PROTEIN YRBG"/>
    <property type="match status" value="1"/>
</dbReference>
<keyword evidence="8" id="KW-1185">Reference proteome</keyword>
<dbReference type="RefSeq" id="WP_238713568.1">
    <property type="nucleotide sequence ID" value="NZ_JAEPBH010000018.1"/>
</dbReference>
<accession>A0A8K0V5E7</accession>
<dbReference type="GO" id="GO:0008273">
    <property type="term" value="F:calcium, potassium:sodium antiporter activity"/>
    <property type="evidence" value="ECO:0007669"/>
    <property type="project" value="TreeGrafter"/>
</dbReference>
<dbReference type="GO" id="GO:0005886">
    <property type="term" value="C:plasma membrane"/>
    <property type="evidence" value="ECO:0007669"/>
    <property type="project" value="TreeGrafter"/>
</dbReference>
<dbReference type="InterPro" id="IPR004837">
    <property type="entry name" value="NaCa_Exmemb"/>
</dbReference>
<proteinExistence type="predicted"/>
<feature type="transmembrane region" description="Helical" evidence="5">
    <location>
        <begin position="275"/>
        <end position="293"/>
    </location>
</feature>
<feature type="transmembrane region" description="Helical" evidence="5">
    <location>
        <begin position="35"/>
        <end position="56"/>
    </location>
</feature>
<evidence type="ECO:0000256" key="4">
    <source>
        <dbReference type="ARBA" id="ARBA00023136"/>
    </source>
</evidence>
<name>A0A8K0V5E7_9ENTR</name>
<protein>
    <submittedName>
        <fullName evidence="7">Calcium/sodium antiporter</fullName>
    </submittedName>
</protein>
<keyword evidence="3 5" id="KW-1133">Transmembrane helix</keyword>
<feature type="domain" description="Sodium/calcium exchanger membrane region" evidence="6">
    <location>
        <begin position="174"/>
        <end position="316"/>
    </location>
</feature>
<feature type="transmembrane region" description="Helical" evidence="5">
    <location>
        <begin position="68"/>
        <end position="93"/>
    </location>
</feature>
<dbReference type="GO" id="GO:0006874">
    <property type="term" value="P:intracellular calcium ion homeostasis"/>
    <property type="evidence" value="ECO:0007669"/>
    <property type="project" value="TreeGrafter"/>
</dbReference>
<dbReference type="EMBL" id="JAEPBH010000018">
    <property type="protein sequence ID" value="MBK4715334.1"/>
    <property type="molecule type" value="Genomic_DNA"/>
</dbReference>
<keyword evidence="2 5" id="KW-0812">Transmembrane</keyword>
<feature type="transmembrane region" description="Helical" evidence="5">
    <location>
        <begin position="238"/>
        <end position="263"/>
    </location>
</feature>
<dbReference type="NCBIfam" id="TIGR00367">
    <property type="entry name" value="calcium/sodium antiporter"/>
    <property type="match status" value="1"/>
</dbReference>
<evidence type="ECO:0000256" key="5">
    <source>
        <dbReference type="SAM" id="Phobius"/>
    </source>
</evidence>
<feature type="transmembrane region" description="Helical" evidence="5">
    <location>
        <begin position="130"/>
        <end position="149"/>
    </location>
</feature>
<sequence>MLLATVLLIIGLVMVTYGADRLVFAASILCRGLGIAPLIIGMTIVSIGASLPEIIVATAAGLNGQLDLAVGTAIGSNIANLLLILGLAALLHPFVIHSNVLRRELPLMLIMSLLCGIMLWDGGLERMEGVLLLLTAVIYLLITVKIARLAERQGSDSLTREQLAELPQASQPVAFLWLAVALVIMPVATKMIIDNATVLATAFSVSELIPGLTIVAIGTSLPELATAFAGMRKGEDDIAIGNIIGSNIFNIAIVLGLPALLSPGAFDPQAVVRDYGVMLAASVILALLCWRRPRGISRYAGALLICGFVAWTIVVFVTATRPLG</sequence>